<keyword evidence="13" id="KW-1185">Reference proteome</keyword>
<comment type="subcellular location">
    <subcellularLocation>
        <location evidence="1">Secreted</location>
        <location evidence="1">Cell wall</location>
    </subcellularLocation>
</comment>
<protein>
    <recommendedName>
        <fullName evidence="9">Cell wall hydroxyproline-rich glycoprotein</fullName>
    </recommendedName>
</protein>
<keyword evidence="5 10" id="KW-0732">Signal</keyword>
<evidence type="ECO:0000256" key="1">
    <source>
        <dbReference type="ARBA" id="ARBA00004191"/>
    </source>
</evidence>
<dbReference type="PANTHER" id="PTHR32093:SF121">
    <property type="entry name" value="LEUCINE-RICH REPEAT EXTENSIN-LIKE PROTEIN 6"/>
    <property type="match status" value="1"/>
</dbReference>
<evidence type="ECO:0000313" key="12">
    <source>
        <dbReference type="EMBL" id="KAF9588797.1"/>
    </source>
</evidence>
<evidence type="ECO:0000256" key="2">
    <source>
        <dbReference type="ARBA" id="ARBA00022512"/>
    </source>
</evidence>
<dbReference type="Proteomes" id="UP000631114">
    <property type="component" value="Unassembled WGS sequence"/>
</dbReference>
<dbReference type="InterPro" id="IPR032675">
    <property type="entry name" value="LRR_dom_sf"/>
</dbReference>
<sequence>MMNLHLSLGLFFVLIFPSSSQQASLDLLNPRLLKAFDALQAWKHVIVSDPKNFTSNWYGLDVCNYNGVYCAPARDDRHIITVAGIDLNHGNIGGSLPEELGLLTDLAVFHINSNRFCGTILKSFQNLRLLYELDVSNNLFAGQFPEVVLCLSSLKFLDIRYNDFKGDVPNKLFDMKPDALFINNNKFASLAK</sequence>
<dbReference type="SUPFAM" id="SSF52058">
    <property type="entry name" value="L domain-like"/>
    <property type="match status" value="1"/>
</dbReference>
<keyword evidence="4" id="KW-0433">Leucine-rich repeat</keyword>
<organism evidence="12 13">
    <name type="scientific">Coptis chinensis</name>
    <dbReference type="NCBI Taxonomy" id="261450"/>
    <lineage>
        <taxon>Eukaryota</taxon>
        <taxon>Viridiplantae</taxon>
        <taxon>Streptophyta</taxon>
        <taxon>Embryophyta</taxon>
        <taxon>Tracheophyta</taxon>
        <taxon>Spermatophyta</taxon>
        <taxon>Magnoliopsida</taxon>
        <taxon>Ranunculales</taxon>
        <taxon>Ranunculaceae</taxon>
        <taxon>Coptidoideae</taxon>
        <taxon>Coptis</taxon>
    </lineage>
</organism>
<name>A0A835GZ49_9MAGN</name>
<keyword evidence="2" id="KW-0134">Cell wall</keyword>
<dbReference type="InterPro" id="IPR013210">
    <property type="entry name" value="LRR_N_plant-typ"/>
</dbReference>
<dbReference type="Gene3D" id="3.80.10.10">
    <property type="entry name" value="Ribonuclease Inhibitor"/>
    <property type="match status" value="1"/>
</dbReference>
<keyword evidence="3" id="KW-0964">Secreted</keyword>
<dbReference type="Pfam" id="PF08263">
    <property type="entry name" value="LRRNT_2"/>
    <property type="match status" value="1"/>
</dbReference>
<evidence type="ECO:0000256" key="9">
    <source>
        <dbReference type="ARBA" id="ARBA00041871"/>
    </source>
</evidence>
<keyword evidence="7" id="KW-0325">Glycoprotein</keyword>
<proteinExistence type="predicted"/>
<evidence type="ECO:0000256" key="4">
    <source>
        <dbReference type="ARBA" id="ARBA00022614"/>
    </source>
</evidence>
<evidence type="ECO:0000256" key="3">
    <source>
        <dbReference type="ARBA" id="ARBA00022525"/>
    </source>
</evidence>
<evidence type="ECO:0000259" key="11">
    <source>
        <dbReference type="Pfam" id="PF08263"/>
    </source>
</evidence>
<feature type="domain" description="Leucine-rich repeat-containing N-terminal plant-type" evidence="11">
    <location>
        <begin position="37"/>
        <end position="70"/>
    </location>
</feature>
<keyword evidence="8" id="KW-0379">Hydroxylation</keyword>
<dbReference type="FunFam" id="3.80.10.10:FF:000224">
    <property type="entry name" value="Leucine-rich repeat extensin-like protein 1"/>
    <property type="match status" value="1"/>
</dbReference>
<dbReference type="OrthoDB" id="676979at2759"/>
<feature type="chain" id="PRO_5033035358" description="Cell wall hydroxyproline-rich glycoprotein" evidence="10">
    <location>
        <begin position="21"/>
        <end position="192"/>
    </location>
</feature>
<comment type="caution">
    <text evidence="12">The sequence shown here is derived from an EMBL/GenBank/DDBJ whole genome shotgun (WGS) entry which is preliminary data.</text>
</comment>
<dbReference type="EMBL" id="JADFTS010000009">
    <property type="protein sequence ID" value="KAF9588797.1"/>
    <property type="molecule type" value="Genomic_DNA"/>
</dbReference>
<dbReference type="InterPro" id="IPR051582">
    <property type="entry name" value="LRR_extensin-like_regulator"/>
</dbReference>
<dbReference type="PANTHER" id="PTHR32093">
    <property type="entry name" value="LEUCINE-RICH REPEAT EXTENSIN-LIKE PROTEIN 3-RELATED"/>
    <property type="match status" value="1"/>
</dbReference>
<evidence type="ECO:0000256" key="5">
    <source>
        <dbReference type="ARBA" id="ARBA00022729"/>
    </source>
</evidence>
<keyword evidence="6" id="KW-0677">Repeat</keyword>
<gene>
    <name evidence="12" type="ORF">IFM89_016118</name>
</gene>
<evidence type="ECO:0000256" key="10">
    <source>
        <dbReference type="SAM" id="SignalP"/>
    </source>
</evidence>
<dbReference type="AlphaFoldDB" id="A0A835GZ49"/>
<evidence type="ECO:0000256" key="7">
    <source>
        <dbReference type="ARBA" id="ARBA00023180"/>
    </source>
</evidence>
<evidence type="ECO:0000256" key="6">
    <source>
        <dbReference type="ARBA" id="ARBA00022737"/>
    </source>
</evidence>
<evidence type="ECO:0000256" key="8">
    <source>
        <dbReference type="ARBA" id="ARBA00023278"/>
    </source>
</evidence>
<evidence type="ECO:0000313" key="13">
    <source>
        <dbReference type="Proteomes" id="UP000631114"/>
    </source>
</evidence>
<reference evidence="12 13" key="1">
    <citation type="submission" date="2020-10" db="EMBL/GenBank/DDBJ databases">
        <title>The Coptis chinensis genome and diversification of protoberbering-type alkaloids.</title>
        <authorList>
            <person name="Wang B."/>
            <person name="Shu S."/>
            <person name="Song C."/>
            <person name="Liu Y."/>
        </authorList>
    </citation>
    <scope>NUCLEOTIDE SEQUENCE [LARGE SCALE GENOMIC DNA]</scope>
    <source>
        <strain evidence="12">HL-2020</strain>
        <tissue evidence="12">Leaf</tissue>
    </source>
</reference>
<accession>A0A835GZ49</accession>
<feature type="signal peptide" evidence="10">
    <location>
        <begin position="1"/>
        <end position="20"/>
    </location>
</feature>